<evidence type="ECO:0000256" key="1">
    <source>
        <dbReference type="ARBA" id="ARBA00004418"/>
    </source>
</evidence>
<dbReference type="InterPro" id="IPR013766">
    <property type="entry name" value="Thioredoxin_domain"/>
</dbReference>
<dbReference type="InterPro" id="IPR023205">
    <property type="entry name" value="DsbA/DsbL"/>
</dbReference>
<evidence type="ECO:0000256" key="9">
    <source>
        <dbReference type="SAM" id="SignalP"/>
    </source>
</evidence>
<protein>
    <recommendedName>
        <fullName evidence="7">Thiol:disulfide interchange protein</fullName>
    </recommendedName>
</protein>
<evidence type="ECO:0000256" key="7">
    <source>
        <dbReference type="PIRNR" id="PIRNR001488"/>
    </source>
</evidence>
<dbReference type="InterPro" id="IPR036249">
    <property type="entry name" value="Thioredoxin-like_sf"/>
</dbReference>
<accession>K2IZG2</accession>
<feature type="disulfide bond" description="Redox-active" evidence="8">
    <location>
        <begin position="48"/>
        <end position="51"/>
    </location>
</feature>
<proteinExistence type="inferred from homology"/>
<keyword evidence="12" id="KW-1185">Reference proteome</keyword>
<dbReference type="GO" id="GO:0042597">
    <property type="term" value="C:periplasmic space"/>
    <property type="evidence" value="ECO:0007669"/>
    <property type="project" value="UniProtKB-SubCell"/>
</dbReference>
<dbReference type="STRING" id="745411.B3C1_05712"/>
<dbReference type="OrthoDB" id="9784896at2"/>
<dbReference type="GO" id="GO:0016491">
    <property type="term" value="F:oxidoreductase activity"/>
    <property type="evidence" value="ECO:0007669"/>
    <property type="project" value="InterPro"/>
</dbReference>
<comment type="similarity">
    <text evidence="2">Belongs to the thioredoxin family. DsbA subfamily.</text>
</comment>
<dbReference type="InterPro" id="IPR001853">
    <property type="entry name" value="DSBA-like_thioredoxin_dom"/>
</dbReference>
<keyword evidence="5 7" id="KW-1015">Disulfide bond</keyword>
<name>K2IZG2_9GAMM</name>
<dbReference type="EMBL" id="AMRI01000006">
    <property type="protein sequence ID" value="EKE75931.1"/>
    <property type="molecule type" value="Genomic_DNA"/>
</dbReference>
<dbReference type="AlphaFoldDB" id="K2IZG2"/>
<dbReference type="CDD" id="cd03019">
    <property type="entry name" value="DsbA_DsbA"/>
    <property type="match status" value="1"/>
</dbReference>
<evidence type="ECO:0000256" key="8">
    <source>
        <dbReference type="PIRSR" id="PIRSR001488-1"/>
    </source>
</evidence>
<keyword evidence="3 9" id="KW-0732">Signal</keyword>
<feature type="chain" id="PRO_5003861135" description="Thiol:disulfide interchange protein" evidence="9">
    <location>
        <begin position="18"/>
        <end position="199"/>
    </location>
</feature>
<dbReference type="Pfam" id="PF01323">
    <property type="entry name" value="DSBA"/>
    <property type="match status" value="1"/>
</dbReference>
<organism evidence="11 12">
    <name type="scientific">Gallaecimonas xiamenensis 3-C-1</name>
    <dbReference type="NCBI Taxonomy" id="745411"/>
    <lineage>
        <taxon>Bacteria</taxon>
        <taxon>Pseudomonadati</taxon>
        <taxon>Pseudomonadota</taxon>
        <taxon>Gammaproteobacteria</taxon>
        <taxon>Enterobacterales</taxon>
        <taxon>Gallaecimonadaceae</taxon>
        <taxon>Gallaecimonas</taxon>
    </lineage>
</organism>
<keyword evidence="6" id="KW-0676">Redox-active center</keyword>
<evidence type="ECO:0000256" key="2">
    <source>
        <dbReference type="ARBA" id="ARBA00005791"/>
    </source>
</evidence>
<dbReference type="PANTHER" id="PTHR35891">
    <property type="entry name" value="THIOL:DISULFIDE INTERCHANGE PROTEIN DSBA"/>
    <property type="match status" value="1"/>
</dbReference>
<dbReference type="SUPFAM" id="SSF52833">
    <property type="entry name" value="Thioredoxin-like"/>
    <property type="match status" value="1"/>
</dbReference>
<keyword evidence="4 7" id="KW-0574">Periplasm</keyword>
<dbReference type="RefSeq" id="WP_008483516.1">
    <property type="nucleotide sequence ID" value="NZ_AMRI01000006.1"/>
</dbReference>
<feature type="signal peptide" evidence="9">
    <location>
        <begin position="1"/>
        <end position="17"/>
    </location>
</feature>
<dbReference type="InterPro" id="IPR050824">
    <property type="entry name" value="Thiol_disulfide_DsbA"/>
</dbReference>
<feature type="domain" description="Thioredoxin" evidence="10">
    <location>
        <begin position="7"/>
        <end position="147"/>
    </location>
</feature>
<dbReference type="PROSITE" id="PS51352">
    <property type="entry name" value="THIOREDOXIN_2"/>
    <property type="match status" value="1"/>
</dbReference>
<comment type="subcellular location">
    <subcellularLocation>
        <location evidence="1 7">Periplasm</location>
    </subcellularLocation>
</comment>
<evidence type="ECO:0000256" key="5">
    <source>
        <dbReference type="ARBA" id="ARBA00023157"/>
    </source>
</evidence>
<dbReference type="PANTHER" id="PTHR35891:SF2">
    <property type="entry name" value="THIOL:DISULFIDE INTERCHANGE PROTEIN DSBA"/>
    <property type="match status" value="1"/>
</dbReference>
<evidence type="ECO:0000259" key="10">
    <source>
        <dbReference type="PROSITE" id="PS51352"/>
    </source>
</evidence>
<evidence type="ECO:0000313" key="12">
    <source>
        <dbReference type="Proteomes" id="UP000006755"/>
    </source>
</evidence>
<evidence type="ECO:0000256" key="6">
    <source>
        <dbReference type="ARBA" id="ARBA00023284"/>
    </source>
</evidence>
<dbReference type="eggNOG" id="COG1651">
    <property type="taxonomic scope" value="Bacteria"/>
</dbReference>
<gene>
    <name evidence="11" type="ORF">B3C1_05712</name>
</gene>
<reference evidence="11 12" key="1">
    <citation type="journal article" date="2012" name="J. Bacteriol.">
        <title>Genome Sequence of Gallaecimonas xiamenensis Type Strain 3-C-1.</title>
        <authorList>
            <person name="Lai Q."/>
            <person name="Wang L."/>
            <person name="Wang W."/>
            <person name="Shao Z."/>
        </authorList>
    </citation>
    <scope>NUCLEOTIDE SEQUENCE [LARGE SCALE GENOMIC DNA]</scope>
    <source>
        <strain evidence="11 12">3-C-1</strain>
    </source>
</reference>
<dbReference type="Gene3D" id="3.40.30.10">
    <property type="entry name" value="Glutaredoxin"/>
    <property type="match status" value="1"/>
</dbReference>
<evidence type="ECO:0000313" key="11">
    <source>
        <dbReference type="EMBL" id="EKE75931.1"/>
    </source>
</evidence>
<dbReference type="PIRSF" id="PIRSF001488">
    <property type="entry name" value="Tdi_protein"/>
    <property type="match status" value="1"/>
</dbReference>
<dbReference type="Proteomes" id="UP000006755">
    <property type="component" value="Unassembled WGS sequence"/>
</dbReference>
<evidence type="ECO:0000256" key="3">
    <source>
        <dbReference type="ARBA" id="ARBA00022729"/>
    </source>
</evidence>
<sequence length="199" mass="22253">MKNGLFALLFFAGSLFAADFKEGRNYEVIPGAQLSAQPELVEFFSFLCPHCFAMEGTIKEVAATLPAGVRFDKVHIEPFGGAEGKLMARAWAVMDIMGVADQVSPRIFESRHRLKVRYRDLRDVRAAFVASGIKGDDFDKASRSFQVESRLAQMRTKVEQLQPKAIPDLVVNGKYRINRASVPEPKALADLVQYLLEQK</sequence>
<comment type="caution">
    <text evidence="11">The sequence shown here is derived from an EMBL/GenBank/DDBJ whole genome shotgun (WGS) entry which is preliminary data.</text>
</comment>
<evidence type="ECO:0000256" key="4">
    <source>
        <dbReference type="ARBA" id="ARBA00022764"/>
    </source>
</evidence>